<dbReference type="AlphaFoldDB" id="A0A6A4L7D0"/>
<dbReference type="PANTHER" id="PTHR31614">
    <property type="entry name" value="PROTEIN DOWNSTREAM OF FLC-RELATED"/>
    <property type="match status" value="1"/>
</dbReference>
<dbReference type="PANTHER" id="PTHR31614:SF20">
    <property type="entry name" value="POLLEN PROTEIN OLE E I-LIKE PROTEIN"/>
    <property type="match status" value="1"/>
</dbReference>
<dbReference type="Proteomes" id="UP000428333">
    <property type="component" value="Linkage Group LG07"/>
</dbReference>
<accession>A0A6A4L7D0</accession>
<dbReference type="Pfam" id="PF01190">
    <property type="entry name" value="Pollen_Ole_e_1"/>
    <property type="match status" value="1"/>
</dbReference>
<evidence type="ECO:0000256" key="2">
    <source>
        <dbReference type="ARBA" id="ARBA00023157"/>
    </source>
</evidence>
<feature type="signal peptide" evidence="3">
    <location>
        <begin position="1"/>
        <end position="23"/>
    </location>
</feature>
<gene>
    <name evidence="4" type="ORF">C3L33_11730</name>
</gene>
<evidence type="ECO:0000313" key="4">
    <source>
        <dbReference type="EMBL" id="KAE9456356.1"/>
    </source>
</evidence>
<comment type="caution">
    <text evidence="4">The sequence shown here is derived from an EMBL/GenBank/DDBJ whole genome shotgun (WGS) entry which is preliminary data.</text>
</comment>
<dbReference type="EMBL" id="QEFC01001729">
    <property type="protein sequence ID" value="KAE9456356.1"/>
    <property type="molecule type" value="Genomic_DNA"/>
</dbReference>
<organism evidence="4 5">
    <name type="scientific">Rhododendron williamsianum</name>
    <dbReference type="NCBI Taxonomy" id="262921"/>
    <lineage>
        <taxon>Eukaryota</taxon>
        <taxon>Viridiplantae</taxon>
        <taxon>Streptophyta</taxon>
        <taxon>Embryophyta</taxon>
        <taxon>Tracheophyta</taxon>
        <taxon>Spermatophyta</taxon>
        <taxon>Magnoliopsida</taxon>
        <taxon>eudicotyledons</taxon>
        <taxon>Gunneridae</taxon>
        <taxon>Pentapetalae</taxon>
        <taxon>asterids</taxon>
        <taxon>Ericales</taxon>
        <taxon>Ericaceae</taxon>
        <taxon>Ericoideae</taxon>
        <taxon>Rhodoreae</taxon>
        <taxon>Rhododendron</taxon>
    </lineage>
</organism>
<feature type="chain" id="PRO_5025587396" evidence="3">
    <location>
        <begin position="24"/>
        <end position="255"/>
    </location>
</feature>
<sequence>MAKAVALIAFALGLLAIAGNVQGFYTSDGKFVKENKFDLDPRTNRFSVEGNFFCATCKVISETDIQRLGTASPQLVQPNKKVSVVASPDPRCNVKVPGFRSVRITLGNYKENGANTLYVKKPLGFLNNEALPNCRKVRSKSGVDLEIKCRSRKNGTVTLVKPALSDSTGIFTAYVEDGHHDDLCMVRAVASRDPRCNVKAPGFRSARITVANYNAKVTGNMLQIEKRMLFLNNEALPNCGKARSKEGNLYSKRWA</sequence>
<evidence type="ECO:0000256" key="3">
    <source>
        <dbReference type="SAM" id="SignalP"/>
    </source>
</evidence>
<name>A0A6A4L7D0_9ERIC</name>
<dbReference type="InterPro" id="IPR006041">
    <property type="entry name" value="Pollen_Ole_e1_allergen"/>
</dbReference>
<comment type="similarity">
    <text evidence="1">Belongs to the Ole e I family.</text>
</comment>
<keyword evidence="5" id="KW-1185">Reference proteome</keyword>
<reference evidence="4 5" key="1">
    <citation type="journal article" date="2019" name="Genome Biol. Evol.">
        <title>The Rhododendron genome and chromosomal organization provide insight into shared whole-genome duplications across the heath family (Ericaceae).</title>
        <authorList>
            <person name="Soza V.L."/>
            <person name="Lindsley D."/>
            <person name="Waalkes A."/>
            <person name="Ramage E."/>
            <person name="Patwardhan R.P."/>
            <person name="Burton J.N."/>
            <person name="Adey A."/>
            <person name="Kumar A."/>
            <person name="Qiu R."/>
            <person name="Shendure J."/>
            <person name="Hall B."/>
        </authorList>
    </citation>
    <scope>NUCLEOTIDE SEQUENCE [LARGE SCALE GENOMIC DNA]</scope>
    <source>
        <strain evidence="4">RSF 1966-606</strain>
    </source>
</reference>
<keyword evidence="3" id="KW-0732">Signal</keyword>
<evidence type="ECO:0000313" key="5">
    <source>
        <dbReference type="Proteomes" id="UP000428333"/>
    </source>
</evidence>
<keyword evidence="2" id="KW-1015">Disulfide bond</keyword>
<feature type="non-terminal residue" evidence="4">
    <location>
        <position position="1"/>
    </location>
</feature>
<protein>
    <submittedName>
        <fullName evidence="4">Uncharacterized protein</fullName>
    </submittedName>
</protein>
<evidence type="ECO:0000256" key="1">
    <source>
        <dbReference type="ARBA" id="ARBA00010049"/>
    </source>
</evidence>
<proteinExistence type="inferred from homology"/>